<dbReference type="Proteomes" id="UP000075243">
    <property type="component" value="Unassembled WGS sequence"/>
</dbReference>
<dbReference type="InterPro" id="IPR025724">
    <property type="entry name" value="GAG-pre-integrase_dom"/>
</dbReference>
<evidence type="ECO:0000259" key="1">
    <source>
        <dbReference type="Pfam" id="PF13976"/>
    </source>
</evidence>
<sequence length="76" mass="8245">MIGTGEAIQGLHLLKQLANPASLASVNNNSVYASIWHSRFGHVNDTILKILSNKIPFSMPTSYSSSSCHICPISKF</sequence>
<reference evidence="2" key="1">
    <citation type="journal article" date="2012" name="Nat. Biotechnol.">
        <title>Draft genome sequence of pigeonpea (Cajanus cajan), an orphan legume crop of resource-poor farmers.</title>
        <authorList>
            <person name="Varshney R.K."/>
            <person name="Chen W."/>
            <person name="Li Y."/>
            <person name="Bharti A.K."/>
            <person name="Saxena R.K."/>
            <person name="Schlueter J.A."/>
            <person name="Donoghue M.T."/>
            <person name="Azam S."/>
            <person name="Fan G."/>
            <person name="Whaley A.M."/>
            <person name="Farmer A.D."/>
            <person name="Sheridan J."/>
            <person name="Iwata A."/>
            <person name="Tuteja R."/>
            <person name="Penmetsa R.V."/>
            <person name="Wu W."/>
            <person name="Upadhyaya H.D."/>
            <person name="Yang S.P."/>
            <person name="Shah T."/>
            <person name="Saxena K.B."/>
            <person name="Michael T."/>
            <person name="McCombie W.R."/>
            <person name="Yang B."/>
            <person name="Zhang G."/>
            <person name="Yang H."/>
            <person name="Wang J."/>
            <person name="Spillane C."/>
            <person name="Cook D.R."/>
            <person name="May G.D."/>
            <person name="Xu X."/>
            <person name="Jackson S.A."/>
        </authorList>
    </citation>
    <scope>NUCLEOTIDE SEQUENCE [LARGE SCALE GENOMIC DNA]</scope>
</reference>
<protein>
    <recommendedName>
        <fullName evidence="1">GAG-pre-integrase domain-containing protein</fullName>
    </recommendedName>
</protein>
<evidence type="ECO:0000313" key="2">
    <source>
        <dbReference type="EMBL" id="KYP42248.1"/>
    </source>
</evidence>
<dbReference type="Gramene" id="C.cajan_36069.t">
    <property type="protein sequence ID" value="C.cajan_36069.t"/>
    <property type="gene ID" value="C.cajan_36069"/>
</dbReference>
<organism evidence="2 3">
    <name type="scientific">Cajanus cajan</name>
    <name type="common">Pigeon pea</name>
    <name type="synonym">Cajanus indicus</name>
    <dbReference type="NCBI Taxonomy" id="3821"/>
    <lineage>
        <taxon>Eukaryota</taxon>
        <taxon>Viridiplantae</taxon>
        <taxon>Streptophyta</taxon>
        <taxon>Embryophyta</taxon>
        <taxon>Tracheophyta</taxon>
        <taxon>Spermatophyta</taxon>
        <taxon>Magnoliopsida</taxon>
        <taxon>eudicotyledons</taxon>
        <taxon>Gunneridae</taxon>
        <taxon>Pentapetalae</taxon>
        <taxon>rosids</taxon>
        <taxon>fabids</taxon>
        <taxon>Fabales</taxon>
        <taxon>Fabaceae</taxon>
        <taxon>Papilionoideae</taxon>
        <taxon>50 kb inversion clade</taxon>
        <taxon>NPAAA clade</taxon>
        <taxon>indigoferoid/millettioid clade</taxon>
        <taxon>Phaseoleae</taxon>
        <taxon>Cajanus</taxon>
    </lineage>
</organism>
<dbReference type="Pfam" id="PF13976">
    <property type="entry name" value="gag_pre-integrs"/>
    <property type="match status" value="1"/>
</dbReference>
<accession>A0A151RI90</accession>
<dbReference type="EMBL" id="KQ483725">
    <property type="protein sequence ID" value="KYP42248.1"/>
    <property type="molecule type" value="Genomic_DNA"/>
</dbReference>
<gene>
    <name evidence="2" type="ORF">KK1_036337</name>
</gene>
<feature type="domain" description="GAG-pre-integrase" evidence="1">
    <location>
        <begin position="18"/>
        <end position="75"/>
    </location>
</feature>
<keyword evidence="3" id="KW-1185">Reference proteome</keyword>
<dbReference type="AlphaFoldDB" id="A0A151RI90"/>
<proteinExistence type="predicted"/>
<evidence type="ECO:0000313" key="3">
    <source>
        <dbReference type="Proteomes" id="UP000075243"/>
    </source>
</evidence>
<name>A0A151RI90_CAJCA</name>